<dbReference type="EMBL" id="VDUZ01000001">
    <property type="protein sequence ID" value="TXL82243.1"/>
    <property type="molecule type" value="Genomic_DNA"/>
</dbReference>
<dbReference type="Proteomes" id="UP000321638">
    <property type="component" value="Unassembled WGS sequence"/>
</dbReference>
<dbReference type="InterPro" id="IPR011042">
    <property type="entry name" value="6-blade_b-propeller_TolB-like"/>
</dbReference>
<dbReference type="GO" id="GO:0008236">
    <property type="term" value="F:serine-type peptidase activity"/>
    <property type="evidence" value="ECO:0007669"/>
    <property type="project" value="InterPro"/>
</dbReference>
<dbReference type="GO" id="GO:0006508">
    <property type="term" value="P:proteolysis"/>
    <property type="evidence" value="ECO:0007669"/>
    <property type="project" value="InterPro"/>
</dbReference>
<dbReference type="SUPFAM" id="SSF63829">
    <property type="entry name" value="Calcium-dependent phosphotriesterase"/>
    <property type="match status" value="1"/>
</dbReference>
<accession>A0A5C8PW98</accession>
<dbReference type="PANTHER" id="PTHR43056:SF5">
    <property type="entry name" value="PEPTIDASE S9 PROLYL OLIGOPEPTIDASE CATALYTIC DOMAIN-CONTAINING PROTEIN"/>
    <property type="match status" value="1"/>
</dbReference>
<dbReference type="Gene3D" id="2.120.10.30">
    <property type="entry name" value="TolB, C-terminal domain"/>
    <property type="match status" value="1"/>
</dbReference>
<feature type="domain" description="Peptidase S9 prolyl oligopeptidase catalytic" evidence="1">
    <location>
        <begin position="429"/>
        <end position="632"/>
    </location>
</feature>
<dbReference type="SUPFAM" id="SSF82171">
    <property type="entry name" value="DPP6 N-terminal domain-like"/>
    <property type="match status" value="1"/>
</dbReference>
<dbReference type="Pfam" id="PF00326">
    <property type="entry name" value="Peptidase_S9"/>
    <property type="match status" value="1"/>
</dbReference>
<name>A0A5C8PW98_9HYPH</name>
<organism evidence="2 3">
    <name type="scientific">Vineibacter terrae</name>
    <dbReference type="NCBI Taxonomy" id="2586908"/>
    <lineage>
        <taxon>Bacteria</taxon>
        <taxon>Pseudomonadati</taxon>
        <taxon>Pseudomonadota</taxon>
        <taxon>Alphaproteobacteria</taxon>
        <taxon>Hyphomicrobiales</taxon>
        <taxon>Vineibacter</taxon>
    </lineage>
</organism>
<gene>
    <name evidence="2" type="ORF">FHP25_00660</name>
</gene>
<evidence type="ECO:0000313" key="3">
    <source>
        <dbReference type="Proteomes" id="UP000321638"/>
    </source>
</evidence>
<dbReference type="OrthoDB" id="1094230at2"/>
<proteinExistence type="predicted"/>
<dbReference type="InterPro" id="IPR001375">
    <property type="entry name" value="Peptidase_S9_cat"/>
</dbReference>
<dbReference type="InterPro" id="IPR050585">
    <property type="entry name" value="Xaa-Pro_dipeptidyl-ppase/CocE"/>
</dbReference>
<evidence type="ECO:0000313" key="2">
    <source>
        <dbReference type="EMBL" id="TXL82243.1"/>
    </source>
</evidence>
<dbReference type="RefSeq" id="WP_147844949.1">
    <property type="nucleotide sequence ID" value="NZ_VDUZ01000001.1"/>
</dbReference>
<protein>
    <submittedName>
        <fullName evidence="2">S9 family peptidase</fullName>
    </submittedName>
</protein>
<sequence>MPITRPYGSWLSPITADLIVAESIGLSDVQLDGAAICWIEGRPREKGRNVLVRHRAGDTPQELTPAGFNARTRVHEYGGGATVVRDGIAYASSMADQRLYRCAPDAAPVALTPAPDADDPQAGHRYADGVIDAARNRWIGVRESHAGAGGPVENTIVAVDLAAGGAGHVLASGNDFYAAPRLSPDGSRLAWLTWRHPNMPWVETELRVADIAPDGSLTAERLVAGGSGESVLQPEWAPDGILHFIADRSGWWNLYRLEGSDVRALAPRAADFAQAPWAFGMSSYAFAGAGTLVCSYWEDGIARLARLDLASLALTPFDLPYTDYGYVRARDGEAVFRAGAAGDAAAIVRLDLATGGTEVLQRAATLDADLARYVSRPQHITFATTGGRQAHAFYYPPHNPDYAAPAGSAPPLLVKCHGGPTAFSPGVLDLRTQYWTSRGIAVLDVNYGGSTGYGRAYRDQLKGQWGVVDVDDCIAGARHLAQSGLADGARAVMTGGSAGGYTTLMALARNAFAGGASHYGVSDATALARDTHKFEARYLDWLIAPLPGNEALYRERSPVHHADALRRPMIFFQGDEDRIVPPSQTEAMVEALRRNGVPVGYMLFTGEQHGFRRGANIMRALDAELYFYAQHVFEVGLVF</sequence>
<dbReference type="SUPFAM" id="SSF53474">
    <property type="entry name" value="alpha/beta-Hydrolases"/>
    <property type="match status" value="1"/>
</dbReference>
<reference evidence="2 3" key="1">
    <citation type="submission" date="2019-06" db="EMBL/GenBank/DDBJ databases">
        <title>New taxonomy in bacterial strain CC-CFT640, isolated from vineyard.</title>
        <authorList>
            <person name="Lin S.-Y."/>
            <person name="Tsai C.-F."/>
            <person name="Young C.-C."/>
        </authorList>
    </citation>
    <scope>NUCLEOTIDE SEQUENCE [LARGE SCALE GENOMIC DNA]</scope>
    <source>
        <strain evidence="2 3">CC-CFT640</strain>
    </source>
</reference>
<dbReference type="AlphaFoldDB" id="A0A5C8PW98"/>
<dbReference type="PANTHER" id="PTHR43056">
    <property type="entry name" value="PEPTIDASE S9 PROLYL OLIGOPEPTIDASE"/>
    <property type="match status" value="1"/>
</dbReference>
<dbReference type="InterPro" id="IPR029058">
    <property type="entry name" value="AB_hydrolase_fold"/>
</dbReference>
<keyword evidence="3" id="KW-1185">Reference proteome</keyword>
<dbReference type="Gene3D" id="3.40.50.1820">
    <property type="entry name" value="alpha/beta hydrolase"/>
    <property type="match status" value="1"/>
</dbReference>
<comment type="caution">
    <text evidence="2">The sequence shown here is derived from an EMBL/GenBank/DDBJ whole genome shotgun (WGS) entry which is preliminary data.</text>
</comment>
<evidence type="ECO:0000259" key="1">
    <source>
        <dbReference type="Pfam" id="PF00326"/>
    </source>
</evidence>